<evidence type="ECO:0000313" key="2">
    <source>
        <dbReference type="EMBL" id="ETE58072.1"/>
    </source>
</evidence>
<protein>
    <submittedName>
        <fullName evidence="2">Vacuolar protein sorting-associated protein 33B</fullName>
    </submittedName>
</protein>
<dbReference type="EMBL" id="AZIM01007264">
    <property type="protein sequence ID" value="ETE58072.1"/>
    <property type="molecule type" value="Genomic_DNA"/>
</dbReference>
<evidence type="ECO:0000256" key="1">
    <source>
        <dbReference type="SAM" id="Phobius"/>
    </source>
</evidence>
<accession>V8N946</accession>
<gene>
    <name evidence="2" type="primary">Vps33b</name>
    <name evidence="2" type="ORF">L345_16209</name>
</gene>
<keyword evidence="1" id="KW-0812">Transmembrane</keyword>
<keyword evidence="1" id="KW-0472">Membrane</keyword>
<sequence>MFAWTGVLLPQPGIFQVIWRHGFRYIFLAAAEEPRPPASQQVILAVFLGGCTFSEVAALRFLGRER</sequence>
<feature type="non-terminal residue" evidence="2">
    <location>
        <position position="1"/>
    </location>
</feature>
<feature type="transmembrane region" description="Helical" evidence="1">
    <location>
        <begin position="42"/>
        <end position="62"/>
    </location>
</feature>
<dbReference type="AlphaFoldDB" id="V8N946"/>
<dbReference type="SUPFAM" id="SSF56815">
    <property type="entry name" value="Sec1/munc18-like (SM) proteins"/>
    <property type="match status" value="1"/>
</dbReference>
<keyword evidence="3" id="KW-1185">Reference proteome</keyword>
<proteinExistence type="predicted"/>
<comment type="caution">
    <text evidence="2">The sequence shown here is derived from an EMBL/GenBank/DDBJ whole genome shotgun (WGS) entry which is preliminary data.</text>
</comment>
<keyword evidence="1" id="KW-1133">Transmembrane helix</keyword>
<feature type="non-terminal residue" evidence="2">
    <location>
        <position position="66"/>
    </location>
</feature>
<dbReference type="Proteomes" id="UP000018936">
    <property type="component" value="Unassembled WGS sequence"/>
</dbReference>
<dbReference type="Gene3D" id="3.40.50.1910">
    <property type="match status" value="1"/>
</dbReference>
<reference evidence="2 3" key="1">
    <citation type="journal article" date="2013" name="Proc. Natl. Acad. Sci. U.S.A.">
        <title>The king cobra genome reveals dynamic gene evolution and adaptation in the snake venom system.</title>
        <authorList>
            <person name="Vonk F.J."/>
            <person name="Casewell N.R."/>
            <person name="Henkel C.V."/>
            <person name="Heimberg A.M."/>
            <person name="Jansen H.J."/>
            <person name="McCleary R.J."/>
            <person name="Kerkkamp H.M."/>
            <person name="Vos R.A."/>
            <person name="Guerreiro I."/>
            <person name="Calvete J.J."/>
            <person name="Wuster W."/>
            <person name="Woods A.E."/>
            <person name="Logan J.M."/>
            <person name="Harrison R.A."/>
            <person name="Castoe T.A."/>
            <person name="de Koning A.P."/>
            <person name="Pollock D.D."/>
            <person name="Yandell M."/>
            <person name="Calderon D."/>
            <person name="Renjifo C."/>
            <person name="Currier R.B."/>
            <person name="Salgado D."/>
            <person name="Pla D."/>
            <person name="Sanz L."/>
            <person name="Hyder A.S."/>
            <person name="Ribeiro J.M."/>
            <person name="Arntzen J.W."/>
            <person name="van den Thillart G.E."/>
            <person name="Boetzer M."/>
            <person name="Pirovano W."/>
            <person name="Dirks R.P."/>
            <person name="Spaink H.P."/>
            <person name="Duboule D."/>
            <person name="McGlinn E."/>
            <person name="Kini R.M."/>
            <person name="Richardson M.K."/>
        </authorList>
    </citation>
    <scope>NUCLEOTIDE SEQUENCE</scope>
    <source>
        <tissue evidence="2">Blood</tissue>
    </source>
</reference>
<dbReference type="OrthoDB" id="10262528at2759"/>
<name>V8N946_OPHHA</name>
<dbReference type="InterPro" id="IPR027482">
    <property type="entry name" value="Sec1-like_dom2"/>
</dbReference>
<organism evidence="2 3">
    <name type="scientific">Ophiophagus hannah</name>
    <name type="common">King cobra</name>
    <name type="synonym">Naja hannah</name>
    <dbReference type="NCBI Taxonomy" id="8665"/>
    <lineage>
        <taxon>Eukaryota</taxon>
        <taxon>Metazoa</taxon>
        <taxon>Chordata</taxon>
        <taxon>Craniata</taxon>
        <taxon>Vertebrata</taxon>
        <taxon>Euteleostomi</taxon>
        <taxon>Lepidosauria</taxon>
        <taxon>Squamata</taxon>
        <taxon>Bifurcata</taxon>
        <taxon>Unidentata</taxon>
        <taxon>Episquamata</taxon>
        <taxon>Toxicofera</taxon>
        <taxon>Serpentes</taxon>
        <taxon>Colubroidea</taxon>
        <taxon>Elapidae</taxon>
        <taxon>Elapinae</taxon>
        <taxon>Ophiophagus</taxon>
    </lineage>
</organism>
<dbReference type="InterPro" id="IPR036045">
    <property type="entry name" value="Sec1-like_sf"/>
</dbReference>
<evidence type="ECO:0000313" key="3">
    <source>
        <dbReference type="Proteomes" id="UP000018936"/>
    </source>
</evidence>